<keyword evidence="1" id="KW-0732">Signal</keyword>
<dbReference type="Gene3D" id="3.60.10.10">
    <property type="entry name" value="Endonuclease/exonuclease/phosphatase"/>
    <property type="match status" value="1"/>
</dbReference>
<dbReference type="Proteomes" id="UP000813637">
    <property type="component" value="Unassembled WGS sequence"/>
</dbReference>
<dbReference type="GO" id="GO:0004519">
    <property type="term" value="F:endonuclease activity"/>
    <property type="evidence" value="ECO:0007669"/>
    <property type="project" value="UniProtKB-KW"/>
</dbReference>
<evidence type="ECO:0000259" key="2">
    <source>
        <dbReference type="Pfam" id="PF19580"/>
    </source>
</evidence>
<dbReference type="Pfam" id="PF19580">
    <property type="entry name" value="Exo_endo_phos_3"/>
    <property type="match status" value="1"/>
</dbReference>
<dbReference type="InterPro" id="IPR005135">
    <property type="entry name" value="Endo/exonuclease/phosphatase"/>
</dbReference>
<dbReference type="PANTHER" id="PTHR42834:SF1">
    <property type="entry name" value="ENDONUCLEASE_EXONUCLEASE_PHOSPHATASE FAMILY PROTEIN (AFU_ORTHOLOGUE AFUA_3G09210)"/>
    <property type="match status" value="1"/>
</dbReference>
<dbReference type="RefSeq" id="WP_053070093.1">
    <property type="nucleotide sequence ID" value="NZ_JAAMYB010000001.1"/>
</dbReference>
<feature type="signal peptide" evidence="1">
    <location>
        <begin position="1"/>
        <end position="24"/>
    </location>
</feature>
<organism evidence="3 4">
    <name type="scientific">Clostridium botulinum C</name>
    <dbReference type="NCBI Taxonomy" id="36828"/>
    <lineage>
        <taxon>Bacteria</taxon>
        <taxon>Bacillati</taxon>
        <taxon>Bacillota</taxon>
        <taxon>Clostridia</taxon>
        <taxon>Eubacteriales</taxon>
        <taxon>Clostridiaceae</taxon>
        <taxon>Clostridium</taxon>
    </lineage>
</organism>
<dbReference type="SUPFAM" id="SSF56219">
    <property type="entry name" value="DNase I-like"/>
    <property type="match status" value="1"/>
</dbReference>
<reference evidence="3" key="1">
    <citation type="submission" date="2020-02" db="EMBL/GenBank/DDBJ databases">
        <authorList>
            <person name="Fillo S."/>
            <person name="Giordani F."/>
            <person name="Tonon E."/>
            <person name="Drigo I."/>
            <person name="Anselmo A."/>
            <person name="Fortunato A."/>
            <person name="Bano L."/>
            <person name="Lista F."/>
        </authorList>
    </citation>
    <scope>NUCLEOTIDE SEQUENCE</scope>
    <source>
        <strain evidence="3">IZSVe-TV_9877_3_12</strain>
    </source>
</reference>
<accession>A0A9Q3YXK1</accession>
<comment type="caution">
    <text evidence="3">The sequence shown here is derived from an EMBL/GenBank/DDBJ whole genome shotgun (WGS) entry which is preliminary data.</text>
</comment>
<dbReference type="PANTHER" id="PTHR42834">
    <property type="entry name" value="ENDONUCLEASE/EXONUCLEASE/PHOSPHATASE FAMILY PROTEIN (AFU_ORTHOLOGUE AFUA_3G09210)"/>
    <property type="match status" value="1"/>
</dbReference>
<keyword evidence="3" id="KW-0378">Hydrolase</keyword>
<evidence type="ECO:0000313" key="4">
    <source>
        <dbReference type="Proteomes" id="UP000813637"/>
    </source>
</evidence>
<dbReference type="PROSITE" id="PS51257">
    <property type="entry name" value="PROKAR_LIPOPROTEIN"/>
    <property type="match status" value="1"/>
</dbReference>
<dbReference type="CDD" id="cd04486">
    <property type="entry name" value="YhcR_OBF_like"/>
    <property type="match status" value="1"/>
</dbReference>
<reference evidence="3" key="2">
    <citation type="journal article" date="2021" name="Microorganisms">
        <title>Extensive Genome Exploration of Clostridium botulinum Group III Field Strains.</title>
        <authorList>
            <person name="Fillo S."/>
            <person name="Giordani F."/>
            <person name="Tonon E."/>
            <person name="Drigo I."/>
            <person name="Anselmo A."/>
            <person name="Fortunato A."/>
            <person name="Lista F."/>
            <person name="Bano L."/>
        </authorList>
    </citation>
    <scope>NUCLEOTIDE SEQUENCE</scope>
    <source>
        <strain evidence="3">IZSVe-TV_9877_3_12</strain>
    </source>
</reference>
<protein>
    <submittedName>
        <fullName evidence="3">Endonuclease</fullName>
    </submittedName>
</protein>
<dbReference type="EMBL" id="JAAMYB010000001">
    <property type="protein sequence ID" value="MCD3193721.1"/>
    <property type="molecule type" value="Genomic_DNA"/>
</dbReference>
<evidence type="ECO:0000256" key="1">
    <source>
        <dbReference type="SAM" id="SignalP"/>
    </source>
</evidence>
<keyword evidence="3" id="KW-0540">Nuclease</keyword>
<keyword evidence="3" id="KW-0255">Endonuclease</keyword>
<dbReference type="InterPro" id="IPR036691">
    <property type="entry name" value="Endo/exonu/phosph_ase_sf"/>
</dbReference>
<feature type="domain" description="Endonuclease/exonuclease/phosphatase" evidence="2">
    <location>
        <begin position="469"/>
        <end position="602"/>
    </location>
</feature>
<feature type="chain" id="PRO_5040178835" evidence="1">
    <location>
        <begin position="25"/>
        <end position="631"/>
    </location>
</feature>
<name>A0A9Q3YXK1_CLOBO</name>
<proteinExistence type="predicted"/>
<sequence>MLKKKIIGFFASGLILINSMTVFAVSSSCKGLQNSGIVSEVKIRDIQGRAHRSPLEGKGVKGVKGVVTAISNDKYSRGFYMQDTNPDNDDSTSEGIFVEAKKDKLNVKEGDLVEVDGTVIEAKNEIKGMGGLTTTEIKAADIKTKSHNNKLPDPIIIGASGRRPSTTTIDSDGLKVFNPDKDAIDFYESLEGMLVKVDKPLVVGLDERYGEVYVLPDNGIASQSKKTIFNGINISKNNFNPEKLTIDDVLVPITDNHTKKFIDKRFDKLKTGDKFNDSITGVMTYAFGNYKILNTKRLPDFTDGGVRREITKIVPDKDKLSIASYNVENFSAVTDKTRIDKVAKSIVENLKSPDIVGLIEIQDNDGADSKNKKEAKSTEVKADKTYKALIDAINNNKGPQYDFVNIDPINRQDGGIPGGNIRVGYIYRKDRVNLVSKPKGDAKTEVHMDGKDLAINPGRIGVDKEEFKGTRKSLAAEFEFKGEKVFVIANHFSSKRGDQSLFGAKQPPVAGSERLRMKQASIVNKFAEEILKANPNENVVLLGDMNDFNFSNTVTALKGKSFENMVDKLPAEERFTYIHQGNSQVLDNILVNKNIVSKTKVDAVNINSAFTDAQGRCSDHDPVLIQIDFRK</sequence>
<dbReference type="AlphaFoldDB" id="A0A9Q3YXK1"/>
<evidence type="ECO:0000313" key="3">
    <source>
        <dbReference type="EMBL" id="MCD3193721.1"/>
    </source>
</evidence>
<gene>
    <name evidence="3" type="ORF">G8S53_00255</name>
</gene>